<evidence type="ECO:0000256" key="2">
    <source>
        <dbReference type="ARBA" id="ARBA00023157"/>
    </source>
</evidence>
<organism evidence="7 8">
    <name type="scientific">Umbra pygmaea</name>
    <name type="common">Eastern mudminnow</name>
    <dbReference type="NCBI Taxonomy" id="75934"/>
    <lineage>
        <taxon>Eukaryota</taxon>
        <taxon>Metazoa</taxon>
        <taxon>Chordata</taxon>
        <taxon>Craniata</taxon>
        <taxon>Vertebrata</taxon>
        <taxon>Euteleostomi</taxon>
        <taxon>Actinopterygii</taxon>
        <taxon>Neopterygii</taxon>
        <taxon>Teleostei</taxon>
        <taxon>Protacanthopterygii</taxon>
        <taxon>Esociformes</taxon>
        <taxon>Umbridae</taxon>
        <taxon>Umbra</taxon>
    </lineage>
</organism>
<accession>A0ABD0XNA2</accession>
<dbReference type="PROSITE" id="PS51257">
    <property type="entry name" value="PROKAR_LIPOPROTEIN"/>
    <property type="match status" value="1"/>
</dbReference>
<dbReference type="PANTHER" id="PTHR13814:SF16">
    <property type="entry name" value="CYSTATIN"/>
    <property type="match status" value="1"/>
</dbReference>
<evidence type="ECO:0000256" key="5">
    <source>
        <dbReference type="SAM" id="SignalP"/>
    </source>
</evidence>
<dbReference type="InterPro" id="IPR046350">
    <property type="entry name" value="Cystatin_sf"/>
</dbReference>
<feature type="chain" id="PRO_5044885544" description="Cystatin fetuin-A-type domain-containing protein" evidence="5">
    <location>
        <begin position="19"/>
        <end position="411"/>
    </location>
</feature>
<dbReference type="InterPro" id="IPR025760">
    <property type="entry name" value="Cystatin_Fetuin_A"/>
</dbReference>
<gene>
    <name evidence="7" type="ORF">UPYG_G00033470</name>
</gene>
<dbReference type="PROSITE" id="PS51529">
    <property type="entry name" value="CYSTATIN_FETUIN_A"/>
    <property type="match status" value="1"/>
</dbReference>
<feature type="compositionally biased region" description="Low complexity" evidence="4">
    <location>
        <begin position="376"/>
        <end position="391"/>
    </location>
</feature>
<sequence>MRGLTVVSVLVLWALACASEPARDTSGRRWTCDENDNEPGAKLAMMSINKNHFHGYKFQLSKISSSTVEKDESGCKIHLQLNLQETTCHIVNPKPFEECEIRPQSETQVNAHCNVTLIIAEGNSTEVSKHSCNSEAVSAEEMVRLCPDCPVLLPLHSPEGLESVKAGLNQFNSNHNLTSYFKLLEVGRITSGYMVMTGINYYTEFAIVETECNAKSRIEKMACKPLCHHNARHGLCKSSLLGTGAVDVDCVIYEALNTSSHGRNCGNSSYHPGHRVRPWQPKPLPGHLGPLARVPIGPGPHRESGESLHEFPFPHCHGFVKIPPSIHPLCPFPPRHYQPHTHGHGPHTGHSPLPCPPRGKGHGPHPHGHGPPPGHSPTSQGQGHGPPSHGQGPPPGHSPPHHGLGHSCSHQ</sequence>
<dbReference type="PANTHER" id="PTHR13814">
    <property type="entry name" value="FETUIN"/>
    <property type="match status" value="1"/>
</dbReference>
<dbReference type="InterPro" id="IPR000010">
    <property type="entry name" value="Cystatin_dom"/>
</dbReference>
<reference evidence="7 8" key="1">
    <citation type="submission" date="2024-06" db="EMBL/GenBank/DDBJ databases">
        <authorList>
            <person name="Pan Q."/>
            <person name="Wen M."/>
            <person name="Jouanno E."/>
            <person name="Zahm M."/>
            <person name="Klopp C."/>
            <person name="Cabau C."/>
            <person name="Louis A."/>
            <person name="Berthelot C."/>
            <person name="Parey E."/>
            <person name="Roest Crollius H."/>
            <person name="Montfort J."/>
            <person name="Robinson-Rechavi M."/>
            <person name="Bouchez O."/>
            <person name="Lampietro C."/>
            <person name="Lopez Roques C."/>
            <person name="Donnadieu C."/>
            <person name="Postlethwait J."/>
            <person name="Bobe J."/>
            <person name="Verreycken H."/>
            <person name="Guiguen Y."/>
        </authorList>
    </citation>
    <scope>NUCLEOTIDE SEQUENCE [LARGE SCALE GENOMIC DNA]</scope>
    <source>
        <strain evidence="7">Up_M1</strain>
        <tissue evidence="7">Testis</tissue>
    </source>
</reference>
<name>A0ABD0XNA2_UMBPY</name>
<keyword evidence="2" id="KW-1015">Disulfide bond</keyword>
<dbReference type="EMBL" id="JAGEUA010000001">
    <property type="protein sequence ID" value="KAL1022864.1"/>
    <property type="molecule type" value="Genomic_DNA"/>
</dbReference>
<feature type="domain" description="Cystatin fetuin-A-type" evidence="6">
    <location>
        <begin position="144"/>
        <end position="257"/>
    </location>
</feature>
<feature type="compositionally biased region" description="Basic residues" evidence="4">
    <location>
        <begin position="337"/>
        <end position="347"/>
    </location>
</feature>
<dbReference type="Proteomes" id="UP001557470">
    <property type="component" value="Unassembled WGS sequence"/>
</dbReference>
<evidence type="ECO:0000256" key="3">
    <source>
        <dbReference type="ARBA" id="ARBA00023180"/>
    </source>
</evidence>
<keyword evidence="1 5" id="KW-0732">Signal</keyword>
<keyword evidence="8" id="KW-1185">Reference proteome</keyword>
<feature type="region of interest" description="Disordered" evidence="4">
    <location>
        <begin position="337"/>
        <end position="411"/>
    </location>
</feature>
<feature type="compositionally biased region" description="Basic residues" evidence="4">
    <location>
        <begin position="359"/>
        <end position="368"/>
    </location>
</feature>
<dbReference type="CDD" id="cd00042">
    <property type="entry name" value="CY"/>
    <property type="match status" value="1"/>
</dbReference>
<evidence type="ECO:0000259" key="6">
    <source>
        <dbReference type="PROSITE" id="PS51529"/>
    </source>
</evidence>
<feature type="signal peptide" evidence="5">
    <location>
        <begin position="1"/>
        <end position="18"/>
    </location>
</feature>
<dbReference type="Gene3D" id="3.10.450.10">
    <property type="match status" value="2"/>
</dbReference>
<evidence type="ECO:0000256" key="1">
    <source>
        <dbReference type="ARBA" id="ARBA00022729"/>
    </source>
</evidence>
<dbReference type="InterPro" id="IPR050735">
    <property type="entry name" value="Kininogen_Fetuin_HRG"/>
</dbReference>
<dbReference type="AlphaFoldDB" id="A0ABD0XNA2"/>
<dbReference type="SMART" id="SM00043">
    <property type="entry name" value="CY"/>
    <property type="match status" value="2"/>
</dbReference>
<evidence type="ECO:0000313" key="8">
    <source>
        <dbReference type="Proteomes" id="UP001557470"/>
    </source>
</evidence>
<dbReference type="Pfam" id="PF00031">
    <property type="entry name" value="Cystatin"/>
    <property type="match status" value="1"/>
</dbReference>
<keyword evidence="3" id="KW-0325">Glycoprotein</keyword>
<comment type="caution">
    <text evidence="7">The sequence shown here is derived from an EMBL/GenBank/DDBJ whole genome shotgun (WGS) entry which is preliminary data.</text>
</comment>
<dbReference type="SUPFAM" id="SSF54403">
    <property type="entry name" value="Cystatin/monellin"/>
    <property type="match status" value="2"/>
</dbReference>
<evidence type="ECO:0000256" key="4">
    <source>
        <dbReference type="SAM" id="MobiDB-lite"/>
    </source>
</evidence>
<protein>
    <recommendedName>
        <fullName evidence="6">Cystatin fetuin-A-type domain-containing protein</fullName>
    </recommendedName>
</protein>
<proteinExistence type="predicted"/>
<evidence type="ECO:0000313" key="7">
    <source>
        <dbReference type="EMBL" id="KAL1022864.1"/>
    </source>
</evidence>